<organism evidence="1 2">
    <name type="scientific">Helianthus annuus</name>
    <name type="common">Common sunflower</name>
    <dbReference type="NCBI Taxonomy" id="4232"/>
    <lineage>
        <taxon>Eukaryota</taxon>
        <taxon>Viridiplantae</taxon>
        <taxon>Streptophyta</taxon>
        <taxon>Embryophyta</taxon>
        <taxon>Tracheophyta</taxon>
        <taxon>Spermatophyta</taxon>
        <taxon>Magnoliopsida</taxon>
        <taxon>eudicotyledons</taxon>
        <taxon>Gunneridae</taxon>
        <taxon>Pentapetalae</taxon>
        <taxon>asterids</taxon>
        <taxon>campanulids</taxon>
        <taxon>Asterales</taxon>
        <taxon>Asteraceae</taxon>
        <taxon>Asteroideae</taxon>
        <taxon>Heliantheae alliance</taxon>
        <taxon>Heliantheae</taxon>
        <taxon>Helianthus</taxon>
    </lineage>
</organism>
<protein>
    <submittedName>
        <fullName evidence="1">Uncharacterized protein</fullName>
    </submittedName>
</protein>
<name>A0A251V1L6_HELAN</name>
<dbReference type="Proteomes" id="UP000215914">
    <property type="component" value="Chromosome 4"/>
</dbReference>
<dbReference type="AlphaFoldDB" id="A0A251V1L6"/>
<accession>A0A251V1L6</accession>
<keyword evidence="2" id="KW-1185">Reference proteome</keyword>
<evidence type="ECO:0000313" key="2">
    <source>
        <dbReference type="Proteomes" id="UP000215914"/>
    </source>
</evidence>
<gene>
    <name evidence="1" type="ORF">HannXRQ_Chr04g0117541</name>
</gene>
<proteinExistence type="predicted"/>
<evidence type="ECO:0000313" key="1">
    <source>
        <dbReference type="EMBL" id="OTG29006.1"/>
    </source>
</evidence>
<sequence>MATQRYIIGPLTNTANTSLTTIMLFTIRSFNYNPVSILPPKRILTQNSKVKTWEPNLHFFLILPRSFGHR</sequence>
<dbReference type="InParanoid" id="A0A251V1L6"/>
<dbReference type="EMBL" id="CM007893">
    <property type="protein sequence ID" value="OTG29006.1"/>
    <property type="molecule type" value="Genomic_DNA"/>
</dbReference>
<reference evidence="2" key="1">
    <citation type="journal article" date="2017" name="Nature">
        <title>The sunflower genome provides insights into oil metabolism, flowering and Asterid evolution.</title>
        <authorList>
            <person name="Badouin H."/>
            <person name="Gouzy J."/>
            <person name="Grassa C.J."/>
            <person name="Murat F."/>
            <person name="Staton S.E."/>
            <person name="Cottret L."/>
            <person name="Lelandais-Briere C."/>
            <person name="Owens G.L."/>
            <person name="Carrere S."/>
            <person name="Mayjonade B."/>
            <person name="Legrand L."/>
            <person name="Gill N."/>
            <person name="Kane N.C."/>
            <person name="Bowers J.E."/>
            <person name="Hubner S."/>
            <person name="Bellec A."/>
            <person name="Berard A."/>
            <person name="Berges H."/>
            <person name="Blanchet N."/>
            <person name="Boniface M.C."/>
            <person name="Brunel D."/>
            <person name="Catrice O."/>
            <person name="Chaidir N."/>
            <person name="Claudel C."/>
            <person name="Donnadieu C."/>
            <person name="Faraut T."/>
            <person name="Fievet G."/>
            <person name="Helmstetter N."/>
            <person name="King M."/>
            <person name="Knapp S.J."/>
            <person name="Lai Z."/>
            <person name="Le Paslier M.C."/>
            <person name="Lippi Y."/>
            <person name="Lorenzon L."/>
            <person name="Mandel J.R."/>
            <person name="Marage G."/>
            <person name="Marchand G."/>
            <person name="Marquand E."/>
            <person name="Bret-Mestries E."/>
            <person name="Morien E."/>
            <person name="Nambeesan S."/>
            <person name="Nguyen T."/>
            <person name="Pegot-Espagnet P."/>
            <person name="Pouilly N."/>
            <person name="Raftis F."/>
            <person name="Sallet E."/>
            <person name="Schiex T."/>
            <person name="Thomas J."/>
            <person name="Vandecasteele C."/>
            <person name="Vares D."/>
            <person name="Vear F."/>
            <person name="Vautrin S."/>
            <person name="Crespi M."/>
            <person name="Mangin B."/>
            <person name="Burke J.M."/>
            <person name="Salse J."/>
            <person name="Munos S."/>
            <person name="Vincourt P."/>
            <person name="Rieseberg L.H."/>
            <person name="Langlade N.B."/>
        </authorList>
    </citation>
    <scope>NUCLEOTIDE SEQUENCE [LARGE SCALE GENOMIC DNA]</scope>
    <source>
        <strain evidence="2">cv. SF193</strain>
    </source>
</reference>